<dbReference type="InterPro" id="IPR000719">
    <property type="entry name" value="Prot_kinase_dom"/>
</dbReference>
<name>A0A9W6TMM2_9STRA</name>
<comment type="caution">
    <text evidence="5">The sequence shown here is derived from an EMBL/GenBank/DDBJ whole genome shotgun (WGS) entry which is preliminary data.</text>
</comment>
<dbReference type="Proteomes" id="UP001165121">
    <property type="component" value="Unassembled WGS sequence"/>
</dbReference>
<dbReference type="PANTHER" id="PTHR11909">
    <property type="entry name" value="CASEIN KINASE-RELATED"/>
    <property type="match status" value="1"/>
</dbReference>
<evidence type="ECO:0000256" key="1">
    <source>
        <dbReference type="ARBA" id="ARBA00012513"/>
    </source>
</evidence>
<dbReference type="PROSITE" id="PS50011">
    <property type="entry name" value="PROTEIN_KINASE_DOM"/>
    <property type="match status" value="1"/>
</dbReference>
<sequence length="297" mass="32488">MHVKNILYVDVKPENFMLDVAKENKVYCVDFGISDRYVTATGKHKDYKEGAVVGTPTFLSMNCHGGASTLLCWVAFVSMLGSHFSCIDAASSRRDDIESLLYVLIYLMRGDLPWQQAASDAEGARIKKTTSVDQLCSSLPREWGAMLKNIRACGFEDRPDYDFFAHQLSKLGGEKGLATPFDWGSRKTSKAVAASQESTSDSPVRKRVKSVDAGVAASPVAPAKARKAAAPEEKKNSTPHHSKAPSAKTRGSKKVKEVDEHVHVESVDAQERQVFKAIAGHAAATAAVKRYNLRNRN</sequence>
<evidence type="ECO:0000256" key="3">
    <source>
        <dbReference type="SAM" id="MobiDB-lite"/>
    </source>
</evidence>
<feature type="domain" description="Protein kinase" evidence="4">
    <location>
        <begin position="1"/>
        <end position="169"/>
    </location>
</feature>
<feature type="region of interest" description="Disordered" evidence="3">
    <location>
        <begin position="192"/>
        <end position="258"/>
    </location>
</feature>
<protein>
    <recommendedName>
        <fullName evidence="2">Casein kinase I</fullName>
        <ecNumber evidence="1">2.7.11.1</ecNumber>
    </recommendedName>
</protein>
<dbReference type="GO" id="GO:0005524">
    <property type="term" value="F:ATP binding"/>
    <property type="evidence" value="ECO:0007669"/>
    <property type="project" value="InterPro"/>
</dbReference>
<gene>
    <name evidence="5" type="ORF">Pfra01_000075900</name>
</gene>
<dbReference type="OrthoDB" id="5800476at2759"/>
<dbReference type="GO" id="GO:0004674">
    <property type="term" value="F:protein serine/threonine kinase activity"/>
    <property type="evidence" value="ECO:0007669"/>
    <property type="project" value="UniProtKB-EC"/>
</dbReference>
<dbReference type="InterPro" id="IPR011009">
    <property type="entry name" value="Kinase-like_dom_sf"/>
</dbReference>
<evidence type="ECO:0000256" key="2">
    <source>
        <dbReference type="ARBA" id="ARBA00023860"/>
    </source>
</evidence>
<dbReference type="PROSITE" id="PS00108">
    <property type="entry name" value="PROTEIN_KINASE_ST"/>
    <property type="match status" value="1"/>
</dbReference>
<dbReference type="InterPro" id="IPR008271">
    <property type="entry name" value="Ser/Thr_kinase_AS"/>
</dbReference>
<dbReference type="AlphaFoldDB" id="A0A9W6TMM2"/>
<dbReference type="SUPFAM" id="SSF56112">
    <property type="entry name" value="Protein kinase-like (PK-like)"/>
    <property type="match status" value="1"/>
</dbReference>
<dbReference type="EMBL" id="BSXT01000060">
    <property type="protein sequence ID" value="GMF16307.1"/>
    <property type="molecule type" value="Genomic_DNA"/>
</dbReference>
<dbReference type="EC" id="2.7.11.1" evidence="1"/>
<reference evidence="5" key="1">
    <citation type="submission" date="2023-04" db="EMBL/GenBank/DDBJ databases">
        <title>Phytophthora fragariaefolia NBRC 109709.</title>
        <authorList>
            <person name="Ichikawa N."/>
            <person name="Sato H."/>
            <person name="Tonouchi N."/>
        </authorList>
    </citation>
    <scope>NUCLEOTIDE SEQUENCE</scope>
    <source>
        <strain evidence="5">NBRC 109709</strain>
    </source>
</reference>
<feature type="compositionally biased region" description="Low complexity" evidence="3">
    <location>
        <begin position="213"/>
        <end position="223"/>
    </location>
</feature>
<organism evidence="5 6">
    <name type="scientific">Phytophthora fragariaefolia</name>
    <dbReference type="NCBI Taxonomy" id="1490495"/>
    <lineage>
        <taxon>Eukaryota</taxon>
        <taxon>Sar</taxon>
        <taxon>Stramenopiles</taxon>
        <taxon>Oomycota</taxon>
        <taxon>Peronosporomycetes</taxon>
        <taxon>Peronosporales</taxon>
        <taxon>Peronosporaceae</taxon>
        <taxon>Phytophthora</taxon>
    </lineage>
</organism>
<keyword evidence="6" id="KW-1185">Reference proteome</keyword>
<evidence type="ECO:0000313" key="6">
    <source>
        <dbReference type="Proteomes" id="UP001165121"/>
    </source>
</evidence>
<evidence type="ECO:0000259" key="4">
    <source>
        <dbReference type="PROSITE" id="PS50011"/>
    </source>
</evidence>
<dbReference type="InterPro" id="IPR050235">
    <property type="entry name" value="CK1_Ser-Thr_kinase"/>
</dbReference>
<proteinExistence type="predicted"/>
<accession>A0A9W6TMM2</accession>
<dbReference type="Gene3D" id="1.10.510.10">
    <property type="entry name" value="Transferase(Phosphotransferase) domain 1"/>
    <property type="match status" value="1"/>
</dbReference>
<evidence type="ECO:0000313" key="5">
    <source>
        <dbReference type="EMBL" id="GMF16307.1"/>
    </source>
</evidence>